<sequence length="360" mass="40075">MCSGGKRVPEAEGPEGQGQARGEGATAMVDALADITGTGTPSSGAMSSPASWLPDRGSLSRWRPLIFGGRSMQLRHEKDMTKQWLLREEGGPGNGKEEGEPGHARLQRLHEKRLREQAAERALAEARKLAEEQEAREWQEELKVLETKRLRLQGEELEKDCLSYFASAEILLKEDVQERSPVTVEEVQPEEEEQRCWHVLVSRLRPAGQRNVTSKDSVESWFRGLLKEPAEPAEPAEPEDSEFNSFGESELQLGHGGALAGLCAALDRSLAEAREAFKAHEAKAVEAAAEAAKLHRISVDHQICNTHRIVIDDGILRWKHAYESTGAEHRMLERSFVSFHLRAVARNLGVSRRYEAAQLI</sequence>
<feature type="region of interest" description="Disordered" evidence="2">
    <location>
        <begin position="1"/>
        <end position="58"/>
    </location>
</feature>
<feature type="coiled-coil region" evidence="1">
    <location>
        <begin position="263"/>
        <end position="290"/>
    </location>
</feature>
<reference evidence="3 4" key="1">
    <citation type="submission" date="2016-02" db="EMBL/GenBank/DDBJ databases">
        <title>Genome analysis of coral dinoflagellate symbionts highlights evolutionary adaptations to a symbiotic lifestyle.</title>
        <authorList>
            <person name="Aranda M."/>
            <person name="Li Y."/>
            <person name="Liew Y.J."/>
            <person name="Baumgarten S."/>
            <person name="Simakov O."/>
            <person name="Wilson M."/>
            <person name="Piel J."/>
            <person name="Ashoor H."/>
            <person name="Bougouffa S."/>
            <person name="Bajic V.B."/>
            <person name="Ryu T."/>
            <person name="Ravasi T."/>
            <person name="Bayer T."/>
            <person name="Micklem G."/>
            <person name="Kim H."/>
            <person name="Bhak J."/>
            <person name="Lajeunesse T.C."/>
            <person name="Voolstra C.R."/>
        </authorList>
    </citation>
    <scope>NUCLEOTIDE SEQUENCE [LARGE SCALE GENOMIC DNA]</scope>
    <source>
        <strain evidence="3 4">CCMP2467</strain>
    </source>
</reference>
<keyword evidence="1" id="KW-0175">Coiled coil</keyword>
<keyword evidence="4" id="KW-1185">Reference proteome</keyword>
<proteinExistence type="predicted"/>
<name>A0A1Q9BZ15_SYMMI</name>
<evidence type="ECO:0000256" key="2">
    <source>
        <dbReference type="SAM" id="MobiDB-lite"/>
    </source>
</evidence>
<dbReference type="OrthoDB" id="10377104at2759"/>
<evidence type="ECO:0000256" key="1">
    <source>
        <dbReference type="SAM" id="Coils"/>
    </source>
</evidence>
<feature type="region of interest" description="Disordered" evidence="2">
    <location>
        <begin position="85"/>
        <end position="105"/>
    </location>
</feature>
<feature type="coiled-coil region" evidence="1">
    <location>
        <begin position="109"/>
        <end position="155"/>
    </location>
</feature>
<dbReference type="EMBL" id="LSRX01002246">
    <property type="protein sequence ID" value="OLP75840.1"/>
    <property type="molecule type" value="Genomic_DNA"/>
</dbReference>
<feature type="compositionally biased region" description="Polar residues" evidence="2">
    <location>
        <begin position="37"/>
        <end position="50"/>
    </location>
</feature>
<protein>
    <submittedName>
        <fullName evidence="3">Uncharacterized protein</fullName>
    </submittedName>
</protein>
<evidence type="ECO:0000313" key="4">
    <source>
        <dbReference type="Proteomes" id="UP000186817"/>
    </source>
</evidence>
<dbReference type="AlphaFoldDB" id="A0A1Q9BZ15"/>
<evidence type="ECO:0000313" key="3">
    <source>
        <dbReference type="EMBL" id="OLP75840.1"/>
    </source>
</evidence>
<feature type="compositionally biased region" description="Basic and acidic residues" evidence="2">
    <location>
        <begin position="85"/>
        <end position="103"/>
    </location>
</feature>
<organism evidence="3 4">
    <name type="scientific">Symbiodinium microadriaticum</name>
    <name type="common">Dinoflagellate</name>
    <name type="synonym">Zooxanthella microadriatica</name>
    <dbReference type="NCBI Taxonomy" id="2951"/>
    <lineage>
        <taxon>Eukaryota</taxon>
        <taxon>Sar</taxon>
        <taxon>Alveolata</taxon>
        <taxon>Dinophyceae</taxon>
        <taxon>Suessiales</taxon>
        <taxon>Symbiodiniaceae</taxon>
        <taxon>Symbiodinium</taxon>
    </lineage>
</organism>
<accession>A0A1Q9BZ15</accession>
<dbReference type="Proteomes" id="UP000186817">
    <property type="component" value="Unassembled WGS sequence"/>
</dbReference>
<comment type="caution">
    <text evidence="3">The sequence shown here is derived from an EMBL/GenBank/DDBJ whole genome shotgun (WGS) entry which is preliminary data.</text>
</comment>
<gene>
    <name evidence="3" type="ORF">AK812_SmicGene44303</name>
</gene>